<dbReference type="InterPro" id="IPR007110">
    <property type="entry name" value="Ig-like_dom"/>
</dbReference>
<evidence type="ECO:0000256" key="5">
    <source>
        <dbReference type="ARBA" id="ARBA00023136"/>
    </source>
</evidence>
<dbReference type="CDD" id="cd00099">
    <property type="entry name" value="IgV"/>
    <property type="match status" value="1"/>
</dbReference>
<dbReference type="GO" id="GO:0005886">
    <property type="term" value="C:plasma membrane"/>
    <property type="evidence" value="ECO:0007669"/>
    <property type="project" value="UniProtKB-SubCell"/>
</dbReference>
<dbReference type="InterPro" id="IPR052051">
    <property type="entry name" value="TCR_complex_component"/>
</dbReference>
<feature type="domain" description="Ig-like" evidence="10">
    <location>
        <begin position="146"/>
        <end position="237"/>
    </location>
</feature>
<protein>
    <recommendedName>
        <fullName evidence="10">Ig-like domain-containing protein</fullName>
    </recommendedName>
</protein>
<dbReference type="PANTHER" id="PTHR19433">
    <property type="entry name" value="T-CELL RECEPTOR ALPHA CHAIN V REGION-RELATED"/>
    <property type="match status" value="1"/>
</dbReference>
<dbReference type="Bgee" id="ENSACLG00000017986">
    <property type="expression patterns" value="Expressed in spleen"/>
</dbReference>
<evidence type="ECO:0000259" key="10">
    <source>
        <dbReference type="PROSITE" id="PS50835"/>
    </source>
</evidence>
<proteinExistence type="predicted"/>
<keyword evidence="12" id="KW-1185">Reference proteome</keyword>
<keyword evidence="7" id="KW-0325">Glycoprotein</keyword>
<dbReference type="Gene3D" id="2.60.40.10">
    <property type="entry name" value="Immunoglobulins"/>
    <property type="match status" value="2"/>
</dbReference>
<dbReference type="AlphaFoldDB" id="A0A3P8QAP8"/>
<keyword evidence="5 8" id="KW-0472">Membrane</keyword>
<dbReference type="InterPro" id="IPR013106">
    <property type="entry name" value="Ig_V-set"/>
</dbReference>
<name>A0A3P8QAP8_ASTCA</name>
<feature type="signal peptide" evidence="9">
    <location>
        <begin position="1"/>
        <end position="21"/>
    </location>
</feature>
<dbReference type="SMART" id="SM00406">
    <property type="entry name" value="IGv"/>
    <property type="match status" value="2"/>
</dbReference>
<dbReference type="InterPro" id="IPR036179">
    <property type="entry name" value="Ig-like_dom_sf"/>
</dbReference>
<keyword evidence="4" id="KW-0391">Immunity</keyword>
<evidence type="ECO:0000313" key="12">
    <source>
        <dbReference type="Proteomes" id="UP000265100"/>
    </source>
</evidence>
<feature type="transmembrane region" description="Helical" evidence="8">
    <location>
        <begin position="262"/>
        <end position="285"/>
    </location>
</feature>
<dbReference type="SMART" id="SM00409">
    <property type="entry name" value="IG"/>
    <property type="match status" value="2"/>
</dbReference>
<dbReference type="OMA" id="RNCSQYS"/>
<keyword evidence="3 9" id="KW-0732">Signal</keyword>
<evidence type="ECO:0000256" key="8">
    <source>
        <dbReference type="SAM" id="Phobius"/>
    </source>
</evidence>
<evidence type="ECO:0000256" key="6">
    <source>
        <dbReference type="ARBA" id="ARBA00023157"/>
    </source>
</evidence>
<dbReference type="PROSITE" id="PS50835">
    <property type="entry name" value="IG_LIKE"/>
    <property type="match status" value="2"/>
</dbReference>
<evidence type="ECO:0000256" key="4">
    <source>
        <dbReference type="ARBA" id="ARBA00022859"/>
    </source>
</evidence>
<evidence type="ECO:0000256" key="7">
    <source>
        <dbReference type="ARBA" id="ARBA00023180"/>
    </source>
</evidence>
<feature type="chain" id="PRO_5044283060" description="Ig-like domain-containing protein" evidence="9">
    <location>
        <begin position="22"/>
        <end position="351"/>
    </location>
</feature>
<dbReference type="Proteomes" id="UP000265100">
    <property type="component" value="Chromosome 3"/>
</dbReference>
<dbReference type="InterPro" id="IPR013783">
    <property type="entry name" value="Ig-like_fold"/>
</dbReference>
<dbReference type="RefSeq" id="XP_026007566.1">
    <property type="nucleotide sequence ID" value="XM_026151781.1"/>
</dbReference>
<feature type="domain" description="Ig-like" evidence="10">
    <location>
        <begin position="27"/>
        <end position="120"/>
    </location>
</feature>
<dbReference type="SUPFAM" id="SSF48726">
    <property type="entry name" value="Immunoglobulin"/>
    <property type="match status" value="2"/>
</dbReference>
<comment type="subcellular location">
    <subcellularLocation>
        <location evidence="1">Cell membrane</location>
    </subcellularLocation>
</comment>
<keyword evidence="2" id="KW-1003">Cell membrane</keyword>
<dbReference type="Pfam" id="PF07686">
    <property type="entry name" value="V-set"/>
    <property type="match status" value="2"/>
</dbReference>
<dbReference type="Ensembl" id="ENSACLT00000027057.2">
    <property type="protein sequence ID" value="ENSACLP00000026436.2"/>
    <property type="gene ID" value="ENSACLG00000017986.2"/>
</dbReference>
<keyword evidence="8" id="KW-0812">Transmembrane</keyword>
<evidence type="ECO:0000256" key="9">
    <source>
        <dbReference type="SAM" id="SignalP"/>
    </source>
</evidence>
<organism evidence="11 12">
    <name type="scientific">Astatotilapia calliptera</name>
    <name type="common">Eastern happy</name>
    <name type="synonym">Chromis callipterus</name>
    <dbReference type="NCBI Taxonomy" id="8154"/>
    <lineage>
        <taxon>Eukaryota</taxon>
        <taxon>Metazoa</taxon>
        <taxon>Chordata</taxon>
        <taxon>Craniata</taxon>
        <taxon>Vertebrata</taxon>
        <taxon>Euteleostomi</taxon>
        <taxon>Actinopterygii</taxon>
        <taxon>Neopterygii</taxon>
        <taxon>Teleostei</taxon>
        <taxon>Neoteleostei</taxon>
        <taxon>Acanthomorphata</taxon>
        <taxon>Ovalentaria</taxon>
        <taxon>Cichlomorphae</taxon>
        <taxon>Cichliformes</taxon>
        <taxon>Cichlidae</taxon>
        <taxon>African cichlids</taxon>
        <taxon>Pseudocrenilabrinae</taxon>
        <taxon>Haplochromini</taxon>
        <taxon>Astatotilapia</taxon>
    </lineage>
</organism>
<dbReference type="GeneTree" id="ENSGT00950000182968"/>
<dbReference type="GeneID" id="113011920"/>
<accession>A0A3P8QAP8</accession>
<keyword evidence="8" id="KW-1133">Transmembrane helix</keyword>
<dbReference type="InterPro" id="IPR003599">
    <property type="entry name" value="Ig_sub"/>
</dbReference>
<dbReference type="PANTHER" id="PTHR19433:SF133">
    <property type="entry name" value="IMMUNE-TYPE RECEPTOR 5 PRECURSOR-RELATED"/>
    <property type="match status" value="1"/>
</dbReference>
<keyword evidence="6" id="KW-1015">Disulfide bond</keyword>
<sequence length="351" mass="39335">MTPPKLVFYLTCLFLVEFTQMNHLKQPRNLHQEKGLISPNVGDSLILRCFHDSDAAKYYWYKQLLGQKLQLISNTYKFDKNGTFYDEFKDNPRFTLETDVGINHLQISNVQITDTATYFCASGLSFVFEFGEGTKVIVKSQGLSIKALVQQSASETIQPGGSVTLNCTVHTGTCDGERSIYWFRKTEESQQTGLIYTHGGGNDQCERKTKTQTNTCVYTLPMNGLNLSHAGTYYCAVASCGHILFGKGTKLDFERDVDSLGLVYFLGGALIFVMILSGFLAFLICKMNGRNCSQYSESHVGQSSPHTTNAEQGYNDADSLHYAALRVNQRKQSRRLKDDTMSECVYSSVKQ</sequence>
<evidence type="ECO:0000256" key="2">
    <source>
        <dbReference type="ARBA" id="ARBA00022475"/>
    </source>
</evidence>
<evidence type="ECO:0000256" key="1">
    <source>
        <dbReference type="ARBA" id="ARBA00004236"/>
    </source>
</evidence>
<dbReference type="GO" id="GO:0002376">
    <property type="term" value="P:immune system process"/>
    <property type="evidence" value="ECO:0007669"/>
    <property type="project" value="UniProtKB-KW"/>
</dbReference>
<reference evidence="11" key="4">
    <citation type="submission" date="2025-09" db="UniProtKB">
        <authorList>
            <consortium name="Ensembl"/>
        </authorList>
    </citation>
    <scope>IDENTIFICATION</scope>
</reference>
<reference evidence="11" key="3">
    <citation type="submission" date="2025-08" db="UniProtKB">
        <authorList>
            <consortium name="Ensembl"/>
        </authorList>
    </citation>
    <scope>IDENTIFICATION</scope>
</reference>
<reference evidence="11 12" key="1">
    <citation type="submission" date="2018-05" db="EMBL/GenBank/DDBJ databases">
        <authorList>
            <person name="Datahose"/>
        </authorList>
    </citation>
    <scope>NUCLEOTIDE SEQUENCE</scope>
</reference>
<evidence type="ECO:0000313" key="11">
    <source>
        <dbReference type="Ensembl" id="ENSACLP00000026436.2"/>
    </source>
</evidence>
<dbReference type="GO" id="GO:0009617">
    <property type="term" value="P:response to bacterium"/>
    <property type="evidence" value="ECO:0007669"/>
    <property type="project" value="TreeGrafter"/>
</dbReference>
<dbReference type="STRING" id="8154.ENSACLP00000026436"/>
<reference evidence="12" key="2">
    <citation type="submission" date="2023-03" db="EMBL/GenBank/DDBJ databases">
        <authorList>
            <consortium name="Wellcome Sanger Institute Data Sharing"/>
        </authorList>
    </citation>
    <scope>NUCLEOTIDE SEQUENCE [LARGE SCALE GENOMIC DNA]</scope>
</reference>
<evidence type="ECO:0000256" key="3">
    <source>
        <dbReference type="ARBA" id="ARBA00022729"/>
    </source>
</evidence>